<name>A0AAN7I7S9_QUERU</name>
<gene>
    <name evidence="2" type="ORF">RGQ29_007831</name>
</gene>
<reference evidence="2 3" key="1">
    <citation type="journal article" date="2023" name="G3 (Bethesda)">
        <title>A haplotype-resolved chromosome-scale genome for Quercus rubra L. provides insights into the genetics of adaptive traits for red oak species.</title>
        <authorList>
            <person name="Kapoor B."/>
            <person name="Jenkins J."/>
            <person name="Schmutz J."/>
            <person name="Zhebentyayeva T."/>
            <person name="Kuelheim C."/>
            <person name="Coggeshall M."/>
            <person name="Heim C."/>
            <person name="Lasky J.R."/>
            <person name="Leites L."/>
            <person name="Islam-Faridi N."/>
            <person name="Romero-Severson J."/>
            <person name="DeLeo V.L."/>
            <person name="Lucas S.M."/>
            <person name="Lazic D."/>
            <person name="Gailing O."/>
            <person name="Carlson J."/>
            <person name="Staton M."/>
        </authorList>
    </citation>
    <scope>NUCLEOTIDE SEQUENCE [LARGE SCALE GENOMIC DNA]</scope>
    <source>
        <strain evidence="2">Pseudo-F2</strain>
    </source>
</reference>
<comment type="caution">
    <text evidence="2">The sequence shown here is derived from an EMBL/GenBank/DDBJ whole genome shotgun (WGS) entry which is preliminary data.</text>
</comment>
<dbReference type="InterPro" id="IPR026960">
    <property type="entry name" value="RVT-Znf"/>
</dbReference>
<dbReference type="EMBL" id="JAXUIC010000012">
    <property type="protein sequence ID" value="KAK4558222.1"/>
    <property type="molecule type" value="Genomic_DNA"/>
</dbReference>
<dbReference type="Pfam" id="PF13966">
    <property type="entry name" value="zf-RVT"/>
    <property type="match status" value="1"/>
</dbReference>
<dbReference type="PANTHER" id="PTHR47074">
    <property type="entry name" value="BNAC02G40300D PROTEIN"/>
    <property type="match status" value="1"/>
</dbReference>
<evidence type="ECO:0000313" key="3">
    <source>
        <dbReference type="Proteomes" id="UP001324115"/>
    </source>
</evidence>
<organism evidence="2 3">
    <name type="scientific">Quercus rubra</name>
    <name type="common">Northern red oak</name>
    <name type="synonym">Quercus borealis</name>
    <dbReference type="NCBI Taxonomy" id="3512"/>
    <lineage>
        <taxon>Eukaryota</taxon>
        <taxon>Viridiplantae</taxon>
        <taxon>Streptophyta</taxon>
        <taxon>Embryophyta</taxon>
        <taxon>Tracheophyta</taxon>
        <taxon>Spermatophyta</taxon>
        <taxon>Magnoliopsida</taxon>
        <taxon>eudicotyledons</taxon>
        <taxon>Gunneridae</taxon>
        <taxon>Pentapetalae</taxon>
        <taxon>rosids</taxon>
        <taxon>fabids</taxon>
        <taxon>Fagales</taxon>
        <taxon>Fagaceae</taxon>
        <taxon>Quercus</taxon>
    </lineage>
</organism>
<dbReference type="Proteomes" id="UP001324115">
    <property type="component" value="Unassembled WGS sequence"/>
</dbReference>
<protein>
    <recommendedName>
        <fullName evidence="1">Reverse transcriptase zinc-binding domain-containing protein</fullName>
    </recommendedName>
</protein>
<keyword evidence="3" id="KW-1185">Reference proteome</keyword>
<sequence length="160" mass="18155">MKSLWKSIWKVKVPGKIKHFLWRACTNSLPTKENLMRRFANRPNQTYFIISICYYGLVNLVSKKQISPSGPSPAPSQYCQFCKNYLCEFRGLDSPHPLRHQATSHRWSPPATGLVKINFDGAWFRELDKAGLGVVIRNGEGQVLAALSEQIVKPPTVEIL</sequence>
<dbReference type="PANTHER" id="PTHR47074:SF48">
    <property type="entry name" value="POLYNUCLEOTIDYL TRANSFERASE, RIBONUCLEASE H-LIKE SUPERFAMILY PROTEIN"/>
    <property type="match status" value="1"/>
</dbReference>
<evidence type="ECO:0000259" key="1">
    <source>
        <dbReference type="Pfam" id="PF13966"/>
    </source>
</evidence>
<dbReference type="AlphaFoldDB" id="A0AAN7I7S9"/>
<accession>A0AAN7I7S9</accession>
<dbReference type="InterPro" id="IPR052929">
    <property type="entry name" value="RNase_H-like_EbsB-rel"/>
</dbReference>
<evidence type="ECO:0000313" key="2">
    <source>
        <dbReference type="EMBL" id="KAK4558222.1"/>
    </source>
</evidence>
<feature type="domain" description="Reverse transcriptase zinc-binding" evidence="1">
    <location>
        <begin position="3"/>
        <end position="44"/>
    </location>
</feature>
<proteinExistence type="predicted"/>